<feature type="transmembrane region" description="Helical" evidence="1">
    <location>
        <begin position="36"/>
        <end position="57"/>
    </location>
</feature>
<feature type="domain" description="VTT" evidence="2">
    <location>
        <begin position="21"/>
        <end position="135"/>
    </location>
</feature>
<evidence type="ECO:0000259" key="2">
    <source>
        <dbReference type="Pfam" id="PF09335"/>
    </source>
</evidence>
<accession>A0A0F4PV81</accession>
<keyword evidence="1" id="KW-0472">Membrane</keyword>
<protein>
    <submittedName>
        <fullName evidence="3">Membrane protein</fullName>
    </submittedName>
</protein>
<dbReference type="EMBL" id="JXXZ01000008">
    <property type="protein sequence ID" value="KJY99385.1"/>
    <property type="molecule type" value="Genomic_DNA"/>
</dbReference>
<keyword evidence="1" id="KW-0812">Transmembrane</keyword>
<feature type="transmembrane region" description="Helical" evidence="1">
    <location>
        <begin position="87"/>
        <end position="110"/>
    </location>
</feature>
<dbReference type="InterPro" id="IPR032816">
    <property type="entry name" value="VTT_dom"/>
</dbReference>
<proteinExistence type="predicted"/>
<dbReference type="PANTHER" id="PTHR42709">
    <property type="entry name" value="ALKALINE PHOSPHATASE LIKE PROTEIN"/>
    <property type="match status" value="1"/>
</dbReference>
<dbReference type="PANTHER" id="PTHR42709:SF4">
    <property type="entry name" value="INNER MEMBRANE PROTEIN YQAA"/>
    <property type="match status" value="1"/>
</dbReference>
<evidence type="ECO:0000313" key="4">
    <source>
        <dbReference type="Proteomes" id="UP000033664"/>
    </source>
</evidence>
<sequence>MAYFSLFLTAFVSATLLPSSSELVLTAMVTQGGYHLVLLWLFATLGNVLGSCVNYALGTQVTRFQHKKWFPVSAAAMEKATRRFHRYGVYSLFFAWLPVIGDPLTVIGGIFRVRFWLFVAIVSIGKGVRYWVVILMALGIQSLYGGGEALAN</sequence>
<evidence type="ECO:0000313" key="3">
    <source>
        <dbReference type="EMBL" id="KJY99385.1"/>
    </source>
</evidence>
<dbReference type="OrthoDB" id="9814483at2"/>
<feature type="transmembrane region" description="Helical" evidence="1">
    <location>
        <begin position="116"/>
        <end position="138"/>
    </location>
</feature>
<evidence type="ECO:0000256" key="1">
    <source>
        <dbReference type="SAM" id="Phobius"/>
    </source>
</evidence>
<dbReference type="AlphaFoldDB" id="A0A0F4PV81"/>
<dbReference type="eggNOG" id="COG1238">
    <property type="taxonomic scope" value="Bacteria"/>
</dbReference>
<dbReference type="RefSeq" id="WP_026111116.1">
    <property type="nucleotide sequence ID" value="NZ_CP023396.1"/>
</dbReference>
<organism evidence="3 4">
    <name type="scientific">Pseudoalteromonas ruthenica</name>
    <dbReference type="NCBI Taxonomy" id="151081"/>
    <lineage>
        <taxon>Bacteria</taxon>
        <taxon>Pseudomonadati</taxon>
        <taxon>Pseudomonadota</taxon>
        <taxon>Gammaproteobacteria</taxon>
        <taxon>Alteromonadales</taxon>
        <taxon>Pseudoalteromonadaceae</taxon>
        <taxon>Pseudoalteromonas</taxon>
    </lineage>
</organism>
<reference evidence="3 4" key="1">
    <citation type="journal article" date="2015" name="BMC Genomics">
        <title>Genome mining reveals unlocked bioactive potential of marine Gram-negative bacteria.</title>
        <authorList>
            <person name="Machado H."/>
            <person name="Sonnenschein E.C."/>
            <person name="Melchiorsen J."/>
            <person name="Gram L."/>
        </authorList>
    </citation>
    <scope>NUCLEOTIDE SEQUENCE [LARGE SCALE GENOMIC DNA]</scope>
    <source>
        <strain evidence="3 4">S3137</strain>
    </source>
</reference>
<keyword evidence="1" id="KW-1133">Transmembrane helix</keyword>
<dbReference type="GeneID" id="58228898"/>
<dbReference type="GO" id="GO:0005886">
    <property type="term" value="C:plasma membrane"/>
    <property type="evidence" value="ECO:0007669"/>
    <property type="project" value="UniProtKB-ARBA"/>
</dbReference>
<keyword evidence="4" id="KW-1185">Reference proteome</keyword>
<comment type="caution">
    <text evidence="3">The sequence shown here is derived from an EMBL/GenBank/DDBJ whole genome shotgun (WGS) entry which is preliminary data.</text>
</comment>
<dbReference type="PATRIC" id="fig|151081.8.peg.1915"/>
<dbReference type="InterPro" id="IPR051311">
    <property type="entry name" value="DedA_domain"/>
</dbReference>
<gene>
    <name evidence="3" type="ORF">TW72_10385</name>
</gene>
<dbReference type="Pfam" id="PF09335">
    <property type="entry name" value="VTT_dom"/>
    <property type="match status" value="1"/>
</dbReference>
<dbReference type="Proteomes" id="UP000033664">
    <property type="component" value="Unassembled WGS sequence"/>
</dbReference>
<name>A0A0F4PV81_9GAMM</name>